<gene>
    <name evidence="3" type="ORF">jhhlp_002743</name>
</gene>
<feature type="compositionally biased region" description="Low complexity" evidence="1">
    <location>
        <begin position="266"/>
        <end position="278"/>
    </location>
</feature>
<feature type="transmembrane region" description="Helical" evidence="2">
    <location>
        <begin position="335"/>
        <end position="360"/>
    </location>
</feature>
<reference evidence="3 4" key="1">
    <citation type="journal article" date="2017" name="G3 (Bethesda)">
        <title>First Draft Genome Sequence of the Pathogenic Fungus Lomentospora prolificans (Formerly Scedosporium prolificans).</title>
        <authorList>
            <person name="Luo R."/>
            <person name="Zimin A."/>
            <person name="Workman R."/>
            <person name="Fan Y."/>
            <person name="Pertea G."/>
            <person name="Grossman N."/>
            <person name="Wear M.P."/>
            <person name="Jia B."/>
            <person name="Miller H."/>
            <person name="Casadevall A."/>
            <person name="Timp W."/>
            <person name="Zhang S.X."/>
            <person name="Salzberg S.L."/>
        </authorList>
    </citation>
    <scope>NUCLEOTIDE SEQUENCE [LARGE SCALE GENOMIC DNA]</scope>
    <source>
        <strain evidence="3 4">JHH-5317</strain>
    </source>
</reference>
<feature type="region of interest" description="Disordered" evidence="1">
    <location>
        <begin position="259"/>
        <end position="320"/>
    </location>
</feature>
<accession>A0A2N3NEX3</accession>
<dbReference type="EMBL" id="NLAX01000008">
    <property type="protein sequence ID" value="PKS10984.1"/>
    <property type="molecule type" value="Genomic_DNA"/>
</dbReference>
<dbReference type="InParanoid" id="A0A2N3NEX3"/>
<keyword evidence="2" id="KW-0472">Membrane</keyword>
<comment type="caution">
    <text evidence="3">The sequence shown here is derived from an EMBL/GenBank/DDBJ whole genome shotgun (WGS) entry which is preliminary data.</text>
</comment>
<dbReference type="AlphaFoldDB" id="A0A2N3NEX3"/>
<dbReference type="VEuPathDB" id="FungiDB:jhhlp_002743"/>
<feature type="compositionally biased region" description="Polar residues" evidence="1">
    <location>
        <begin position="281"/>
        <end position="290"/>
    </location>
</feature>
<feature type="compositionally biased region" description="Polar residues" evidence="1">
    <location>
        <begin position="480"/>
        <end position="500"/>
    </location>
</feature>
<keyword evidence="2" id="KW-0812">Transmembrane</keyword>
<protein>
    <submittedName>
        <fullName evidence="3">Uncharacterized protein</fullName>
    </submittedName>
</protein>
<evidence type="ECO:0000256" key="2">
    <source>
        <dbReference type="SAM" id="Phobius"/>
    </source>
</evidence>
<keyword evidence="4" id="KW-1185">Reference proteome</keyword>
<dbReference type="OrthoDB" id="4848916at2759"/>
<name>A0A2N3NEX3_9PEZI</name>
<proteinExistence type="predicted"/>
<organism evidence="3 4">
    <name type="scientific">Lomentospora prolificans</name>
    <dbReference type="NCBI Taxonomy" id="41688"/>
    <lineage>
        <taxon>Eukaryota</taxon>
        <taxon>Fungi</taxon>
        <taxon>Dikarya</taxon>
        <taxon>Ascomycota</taxon>
        <taxon>Pezizomycotina</taxon>
        <taxon>Sordariomycetes</taxon>
        <taxon>Hypocreomycetidae</taxon>
        <taxon>Microascales</taxon>
        <taxon>Microascaceae</taxon>
        <taxon>Lomentospora</taxon>
    </lineage>
</organism>
<evidence type="ECO:0000313" key="4">
    <source>
        <dbReference type="Proteomes" id="UP000233524"/>
    </source>
</evidence>
<feature type="region of interest" description="Disordered" evidence="1">
    <location>
        <begin position="433"/>
        <end position="560"/>
    </location>
</feature>
<feature type="compositionally biased region" description="Low complexity" evidence="1">
    <location>
        <begin position="448"/>
        <end position="466"/>
    </location>
</feature>
<dbReference type="STRING" id="41688.A0A2N3NEX3"/>
<sequence>MLAKLEARQESACSDSLVCPDGSGSFQCCGEGFTCCIADDGTGACCPFEVDASSGCLGEDCTEVDLAAEAGTVPTVVLTTTVVRTVTVGSSTRTTVVPITVFQTITFQDPALRTQTITVSITSGVAARRQIRRQETTVPQTAAQSDTVAVAATQPTVTGTSPGTVATGRAVSASTSELAANAGARTVTITTTVEVVTTVTGIVTVTSGVFNTVFVTVTVAPSATTTVFTTTTVRPRPEITGGQLPGGFIPPTGNEGLLPPNPPILPSGSPGSSLLPPGAGQNPTVTSGTQLPPGVTSVLPPGDPQSMMPTSMNPSASPTGPVRPIPGSNLTSDEIAGIALGIIFGLFFLILAGFLIYRLVKKKEALDITRHHQEMVSSGSGSIPVGAASILSNGTQNRLIRPAPVAVAAGALGSDGTSSTGPGDGDVRIVIRPAPKRRTQSSGLFPPSGQGSRAASGSSSAGAVAEGSRRAQFPRPPGYSGQTYSFFVEESGSTSPQDPTAWSLASDHGSRNDPGTPTDKWSPTFPRIYDPINRDVGGSGGGGGSDFLSVGRALSPWKPI</sequence>
<keyword evidence="2" id="KW-1133">Transmembrane helix</keyword>
<dbReference type="Proteomes" id="UP000233524">
    <property type="component" value="Unassembled WGS sequence"/>
</dbReference>
<evidence type="ECO:0000256" key="1">
    <source>
        <dbReference type="SAM" id="MobiDB-lite"/>
    </source>
</evidence>
<evidence type="ECO:0000313" key="3">
    <source>
        <dbReference type="EMBL" id="PKS10984.1"/>
    </source>
</evidence>
<feature type="compositionally biased region" description="Polar residues" evidence="1">
    <location>
        <begin position="307"/>
        <end position="318"/>
    </location>
</feature>